<dbReference type="InterPro" id="IPR005119">
    <property type="entry name" value="LysR_subst-bd"/>
</dbReference>
<keyword evidence="2" id="KW-0805">Transcription regulation</keyword>
<dbReference type="PANTHER" id="PTHR30419:SF8">
    <property type="entry name" value="NITROGEN ASSIMILATION TRANSCRIPTIONAL ACTIVATOR-RELATED"/>
    <property type="match status" value="1"/>
</dbReference>
<keyword evidence="7" id="KW-1185">Reference proteome</keyword>
<evidence type="ECO:0000256" key="4">
    <source>
        <dbReference type="ARBA" id="ARBA00023163"/>
    </source>
</evidence>
<feature type="domain" description="HTH lysR-type" evidence="5">
    <location>
        <begin position="2"/>
        <end position="59"/>
    </location>
</feature>
<dbReference type="Gene3D" id="3.40.190.290">
    <property type="match status" value="1"/>
</dbReference>
<gene>
    <name evidence="6" type="ORF">GXW78_03670</name>
</gene>
<keyword evidence="3" id="KW-0238">DNA-binding</keyword>
<dbReference type="PROSITE" id="PS50931">
    <property type="entry name" value="HTH_LYSR"/>
    <property type="match status" value="1"/>
</dbReference>
<comment type="caution">
    <text evidence="6">The sequence shown here is derived from an EMBL/GenBank/DDBJ whole genome shotgun (WGS) entry which is preliminary data.</text>
</comment>
<organism evidence="6 7">
    <name type="scientific">Neoroseomonas terrae</name>
    <dbReference type="NCBI Taxonomy" id="424799"/>
    <lineage>
        <taxon>Bacteria</taxon>
        <taxon>Pseudomonadati</taxon>
        <taxon>Pseudomonadota</taxon>
        <taxon>Alphaproteobacteria</taxon>
        <taxon>Acetobacterales</taxon>
        <taxon>Acetobacteraceae</taxon>
        <taxon>Neoroseomonas</taxon>
    </lineage>
</organism>
<evidence type="ECO:0000313" key="6">
    <source>
        <dbReference type="EMBL" id="MBR0648745.1"/>
    </source>
</evidence>
<dbReference type="PANTHER" id="PTHR30419">
    <property type="entry name" value="HTH-TYPE TRANSCRIPTIONAL REGULATOR YBHD"/>
    <property type="match status" value="1"/>
</dbReference>
<dbReference type="InterPro" id="IPR036390">
    <property type="entry name" value="WH_DNA-bd_sf"/>
</dbReference>
<dbReference type="InterPro" id="IPR036388">
    <property type="entry name" value="WH-like_DNA-bd_sf"/>
</dbReference>
<dbReference type="Gene3D" id="1.10.10.10">
    <property type="entry name" value="Winged helix-like DNA-binding domain superfamily/Winged helix DNA-binding domain"/>
    <property type="match status" value="1"/>
</dbReference>
<reference evidence="7" key="1">
    <citation type="journal article" date="2021" name="Syst. Appl. Microbiol.">
        <title>Roseomonas hellenica sp. nov., isolated from roots of wild-growing Alkanna tinctoria.</title>
        <authorList>
            <person name="Rat A."/>
            <person name="Naranjo H.D."/>
            <person name="Lebbe L."/>
            <person name="Cnockaert M."/>
            <person name="Krigas N."/>
            <person name="Grigoriadou K."/>
            <person name="Maloupa E."/>
            <person name="Willems A."/>
        </authorList>
    </citation>
    <scope>NUCLEOTIDE SEQUENCE [LARGE SCALE GENOMIC DNA]</scope>
    <source>
        <strain evidence="7">LMG 31159</strain>
    </source>
</reference>
<dbReference type="Proteomes" id="UP000698752">
    <property type="component" value="Unassembled WGS sequence"/>
</dbReference>
<dbReference type="InterPro" id="IPR000847">
    <property type="entry name" value="LysR_HTH_N"/>
</dbReference>
<evidence type="ECO:0000256" key="2">
    <source>
        <dbReference type="ARBA" id="ARBA00023015"/>
    </source>
</evidence>
<dbReference type="Pfam" id="PF03466">
    <property type="entry name" value="LysR_substrate"/>
    <property type="match status" value="1"/>
</dbReference>
<dbReference type="CDD" id="cd05466">
    <property type="entry name" value="PBP2_LTTR_substrate"/>
    <property type="match status" value="1"/>
</dbReference>
<protein>
    <submittedName>
        <fullName evidence="6">LysR family transcriptional regulator</fullName>
    </submittedName>
</protein>
<accession>A0ABS5ECK2</accession>
<dbReference type="EMBL" id="JAAEDI010000003">
    <property type="protein sequence ID" value="MBR0648745.1"/>
    <property type="molecule type" value="Genomic_DNA"/>
</dbReference>
<comment type="similarity">
    <text evidence="1">Belongs to the LysR transcriptional regulatory family.</text>
</comment>
<evidence type="ECO:0000256" key="3">
    <source>
        <dbReference type="ARBA" id="ARBA00023125"/>
    </source>
</evidence>
<name>A0ABS5ECK2_9PROT</name>
<dbReference type="InterPro" id="IPR050950">
    <property type="entry name" value="HTH-type_LysR_regulators"/>
</dbReference>
<dbReference type="SUPFAM" id="SSF53850">
    <property type="entry name" value="Periplasmic binding protein-like II"/>
    <property type="match status" value="1"/>
</dbReference>
<proteinExistence type="inferred from homology"/>
<evidence type="ECO:0000313" key="7">
    <source>
        <dbReference type="Proteomes" id="UP000698752"/>
    </source>
</evidence>
<dbReference type="RefSeq" id="WP_211866127.1">
    <property type="nucleotide sequence ID" value="NZ_JAAEDI010000003.1"/>
</dbReference>
<dbReference type="SUPFAM" id="SSF46785">
    <property type="entry name" value="Winged helix' DNA-binding domain"/>
    <property type="match status" value="1"/>
</dbReference>
<keyword evidence="4" id="KW-0804">Transcription</keyword>
<evidence type="ECO:0000259" key="5">
    <source>
        <dbReference type="PROSITE" id="PS50931"/>
    </source>
</evidence>
<sequence>MLEIRDLRLIADLAAHGSIVRVARMQGVTQPTLSRNLAAIESRLGAPLFDRKRRGLWPTDICRAILASSTDILTRLASLNSTIAELRGGQDSALRVAAAPYPLETVLVQAAAEFTAQHPETQLQIVACTPIEAQRMLHERRVDLAIADISELDTPEAFVATPLLRHPILFFARPGHPLLTLKRRPELGEILAHPVIAPSYLTTRISLPVAKAREEARRVGGHAAFPAVVLEPVATALAMAMHADLLAAATVPPAVKAVEAGHLRAVAWFEPWFTVNFGILALRGRRQSAVSQALVRLLTQADEALFDESIELQPNVLATAVKKPATIGRRLNPAVEKR</sequence>
<dbReference type="Pfam" id="PF00126">
    <property type="entry name" value="HTH_1"/>
    <property type="match status" value="1"/>
</dbReference>
<evidence type="ECO:0000256" key="1">
    <source>
        <dbReference type="ARBA" id="ARBA00009437"/>
    </source>
</evidence>